<accession>A0AAW1N7P5</accession>
<sequence>MESGQYGEAGNNNAMELESINYTAVLLKDVGKQAAMQNKNTQEQNSEFYETESISNTQSVTRRDGKAGVAILVSNLLSFSAIELNNIDNRNIMACAARIFTPVPFGRSYFYTRPV</sequence>
<evidence type="ECO:0000313" key="1">
    <source>
        <dbReference type="EMBL" id="KAK9754343.1"/>
    </source>
</evidence>
<dbReference type="EMBL" id="JASPKY010000008">
    <property type="protein sequence ID" value="KAK9754343.1"/>
    <property type="molecule type" value="Genomic_DNA"/>
</dbReference>
<evidence type="ECO:0000313" key="2">
    <source>
        <dbReference type="Proteomes" id="UP001458880"/>
    </source>
</evidence>
<dbReference type="Proteomes" id="UP001458880">
    <property type="component" value="Unassembled WGS sequence"/>
</dbReference>
<gene>
    <name evidence="1" type="ORF">QE152_g1332</name>
</gene>
<reference evidence="1 2" key="1">
    <citation type="journal article" date="2024" name="BMC Genomics">
        <title>De novo assembly and annotation of Popillia japonica's genome with initial clues to its potential as an invasive pest.</title>
        <authorList>
            <person name="Cucini C."/>
            <person name="Boschi S."/>
            <person name="Funari R."/>
            <person name="Cardaioli E."/>
            <person name="Iannotti N."/>
            <person name="Marturano G."/>
            <person name="Paoli F."/>
            <person name="Bruttini M."/>
            <person name="Carapelli A."/>
            <person name="Frati F."/>
            <person name="Nardi F."/>
        </authorList>
    </citation>
    <scope>NUCLEOTIDE SEQUENCE [LARGE SCALE GENOMIC DNA]</scope>
    <source>
        <strain evidence="1">DMR45628</strain>
    </source>
</reference>
<protein>
    <submittedName>
        <fullName evidence="1">Uncharacterized protein</fullName>
    </submittedName>
</protein>
<keyword evidence="2" id="KW-1185">Reference proteome</keyword>
<comment type="caution">
    <text evidence="1">The sequence shown here is derived from an EMBL/GenBank/DDBJ whole genome shotgun (WGS) entry which is preliminary data.</text>
</comment>
<proteinExistence type="predicted"/>
<dbReference type="AlphaFoldDB" id="A0AAW1N7P5"/>
<name>A0AAW1N7P5_POPJA</name>
<organism evidence="1 2">
    <name type="scientific">Popillia japonica</name>
    <name type="common">Japanese beetle</name>
    <dbReference type="NCBI Taxonomy" id="7064"/>
    <lineage>
        <taxon>Eukaryota</taxon>
        <taxon>Metazoa</taxon>
        <taxon>Ecdysozoa</taxon>
        <taxon>Arthropoda</taxon>
        <taxon>Hexapoda</taxon>
        <taxon>Insecta</taxon>
        <taxon>Pterygota</taxon>
        <taxon>Neoptera</taxon>
        <taxon>Endopterygota</taxon>
        <taxon>Coleoptera</taxon>
        <taxon>Polyphaga</taxon>
        <taxon>Scarabaeiformia</taxon>
        <taxon>Scarabaeidae</taxon>
        <taxon>Rutelinae</taxon>
        <taxon>Popillia</taxon>
    </lineage>
</organism>